<evidence type="ECO:0000256" key="1">
    <source>
        <dbReference type="ARBA" id="ARBA00023157"/>
    </source>
</evidence>
<proteinExistence type="predicted"/>
<organism evidence="3 4">
    <name type="scientific">Sporolactobacillus shoreae</name>
    <dbReference type="NCBI Taxonomy" id="1465501"/>
    <lineage>
        <taxon>Bacteria</taxon>
        <taxon>Bacillati</taxon>
        <taxon>Bacillota</taxon>
        <taxon>Bacilli</taxon>
        <taxon>Bacillales</taxon>
        <taxon>Sporolactobacillaceae</taxon>
        <taxon>Sporolactobacillus</taxon>
    </lineage>
</organism>
<dbReference type="AlphaFoldDB" id="A0A4Z0GIP2"/>
<dbReference type="RefSeq" id="WP_135349685.1">
    <property type="nucleotide sequence ID" value="NZ_SRJD01000024.1"/>
</dbReference>
<dbReference type="Proteomes" id="UP000298347">
    <property type="component" value="Unassembled WGS sequence"/>
</dbReference>
<sequence>MKKNLILPDLSMATHWMNRQVTRESLLGKPTLIYFWSVSCFKCKHSLPVVQSIRDGYSGIMNIIAIHMPLSENDLDVNEVARVCAEYVISEPVLIDNGHRLADAFGNRFVPAYYLFDSRGQLSEYHLGERGVMRIRDAADRLLSLS</sequence>
<dbReference type="InterPro" id="IPR050553">
    <property type="entry name" value="Thioredoxin_ResA/DsbE_sf"/>
</dbReference>
<dbReference type="GO" id="GO:0016491">
    <property type="term" value="F:oxidoreductase activity"/>
    <property type="evidence" value="ECO:0007669"/>
    <property type="project" value="InterPro"/>
</dbReference>
<dbReference type="InterPro" id="IPR000866">
    <property type="entry name" value="AhpC/TSA"/>
</dbReference>
<dbReference type="Pfam" id="PF00578">
    <property type="entry name" value="AhpC-TSA"/>
    <property type="match status" value="1"/>
</dbReference>
<dbReference type="PROSITE" id="PS51352">
    <property type="entry name" value="THIOREDOXIN_2"/>
    <property type="match status" value="1"/>
</dbReference>
<evidence type="ECO:0000313" key="4">
    <source>
        <dbReference type="Proteomes" id="UP000298347"/>
    </source>
</evidence>
<keyword evidence="4" id="KW-1185">Reference proteome</keyword>
<dbReference type="InterPro" id="IPR036249">
    <property type="entry name" value="Thioredoxin-like_sf"/>
</dbReference>
<dbReference type="SUPFAM" id="SSF52833">
    <property type="entry name" value="Thioredoxin-like"/>
    <property type="match status" value="1"/>
</dbReference>
<evidence type="ECO:0000313" key="3">
    <source>
        <dbReference type="EMBL" id="TGA96456.1"/>
    </source>
</evidence>
<gene>
    <name evidence="3" type="ORF">E4665_15400</name>
</gene>
<protein>
    <submittedName>
        <fullName evidence="3">Redoxin domain-containing protein</fullName>
    </submittedName>
</protein>
<dbReference type="OrthoDB" id="9811352at2"/>
<dbReference type="GO" id="GO:0016209">
    <property type="term" value="F:antioxidant activity"/>
    <property type="evidence" value="ECO:0007669"/>
    <property type="project" value="InterPro"/>
</dbReference>
<evidence type="ECO:0000259" key="2">
    <source>
        <dbReference type="PROSITE" id="PS51352"/>
    </source>
</evidence>
<dbReference type="EMBL" id="SRJD01000024">
    <property type="protein sequence ID" value="TGA96456.1"/>
    <property type="molecule type" value="Genomic_DNA"/>
</dbReference>
<reference evidence="3 4" key="1">
    <citation type="journal article" date="2015" name="Int. J. Syst. Evol. Microbiol.">
        <title>Sporolactobacillus shoreae sp. nov. and Sporolactobacillus spathodeae sp. nov., two spore-forming lactic acid bacteria isolated from tree barks in Thailand.</title>
        <authorList>
            <person name="Thamacharoensuk T."/>
            <person name="Kitahara M."/>
            <person name="Ohkuma M."/>
            <person name="Thongchul N."/>
            <person name="Tanasupawat S."/>
        </authorList>
    </citation>
    <scope>NUCLEOTIDE SEQUENCE [LARGE SCALE GENOMIC DNA]</scope>
    <source>
        <strain evidence="3 4">BK92</strain>
    </source>
</reference>
<accession>A0A4Z0GIP2</accession>
<keyword evidence="1" id="KW-1015">Disulfide bond</keyword>
<dbReference type="PANTHER" id="PTHR42852">
    <property type="entry name" value="THIOL:DISULFIDE INTERCHANGE PROTEIN DSBE"/>
    <property type="match status" value="1"/>
</dbReference>
<name>A0A4Z0GIP2_9BACL</name>
<feature type="domain" description="Thioredoxin" evidence="2">
    <location>
        <begin position="1"/>
        <end position="144"/>
    </location>
</feature>
<dbReference type="PANTHER" id="PTHR42852:SF12">
    <property type="entry name" value="THIOL-DISULFIDE OXIDOREDUCTASE YKUV"/>
    <property type="match status" value="1"/>
</dbReference>
<dbReference type="Gene3D" id="3.40.30.10">
    <property type="entry name" value="Glutaredoxin"/>
    <property type="match status" value="1"/>
</dbReference>
<comment type="caution">
    <text evidence="3">The sequence shown here is derived from an EMBL/GenBank/DDBJ whole genome shotgun (WGS) entry which is preliminary data.</text>
</comment>
<dbReference type="InterPro" id="IPR013766">
    <property type="entry name" value="Thioredoxin_domain"/>
</dbReference>